<feature type="chain" id="PRO_5006855347" description="SH3 domain-containing protein" evidence="1">
    <location>
        <begin position="24"/>
        <end position="157"/>
    </location>
</feature>
<name>A0A0U5BMI0_9PROT</name>
<evidence type="ECO:0008006" key="6">
    <source>
        <dbReference type="Google" id="ProtNLM"/>
    </source>
</evidence>
<evidence type="ECO:0000313" key="5">
    <source>
        <dbReference type="Proteomes" id="UP000657200"/>
    </source>
</evidence>
<sequence>MSIMPKLAVVLLSTGLLVSAAQAQTMSPAELDRLSAQRQAEIGSRDWGAPVAAAPEAPPVPLKDPATCMSPRTEFETLYAGPSKHAKKIGVALPQLAVTTTTSGEWTRIIRGQGRYAWIPTADVLPWHSTTATAGTRCTVAGIRPSDGVVVFSYPGA</sequence>
<evidence type="ECO:0000256" key="1">
    <source>
        <dbReference type="SAM" id="SignalP"/>
    </source>
</evidence>
<evidence type="ECO:0000313" key="4">
    <source>
        <dbReference type="Proteomes" id="UP000068250"/>
    </source>
</evidence>
<gene>
    <name evidence="2" type="ORF">AGA_1P98</name>
    <name evidence="3" type="ORF">GOB80_13000</name>
</gene>
<reference evidence="3 5" key="3">
    <citation type="journal article" date="2020" name="Int. J. Syst. Evol. Microbiol.">
        <title>Novel acetic acid bacteria from cider fermentations: Acetobacter conturbans sp. nov. and Acetobacter fallax sp. nov.</title>
        <authorList>
            <person name="Sombolestani A.S."/>
            <person name="Cleenwerck I."/>
            <person name="Cnockaert M."/>
            <person name="Borremans W."/>
            <person name="Wieme A.D."/>
            <person name="De Vuyst L."/>
            <person name="Vandamme P."/>
        </authorList>
    </citation>
    <scope>NUCLEOTIDE SEQUENCE [LARGE SCALE GENOMIC DNA]</scope>
    <source>
        <strain evidence="3 5">LMG 23848</strain>
    </source>
</reference>
<protein>
    <recommendedName>
        <fullName evidence="6">SH3 domain-containing protein</fullName>
    </recommendedName>
</protein>
<dbReference type="AlphaFoldDB" id="A0A0U5BMI0"/>
<reference evidence="2" key="2">
    <citation type="submission" date="2014-09" db="EMBL/GenBank/DDBJ databases">
        <authorList>
            <person name="Magalhaes I.L.F."/>
            <person name="Oliveira U."/>
            <person name="Santos F.R."/>
            <person name="Vidigal T.H.D.A."/>
            <person name="Brescovit A.D."/>
            <person name="Santos A.J."/>
        </authorList>
    </citation>
    <scope>NUCLEOTIDE SEQUENCE</scope>
    <source>
        <strain evidence="2">LMG 23848T</strain>
    </source>
</reference>
<evidence type="ECO:0000313" key="3">
    <source>
        <dbReference type="EMBL" id="NHO40566.1"/>
    </source>
</evidence>
<keyword evidence="5" id="KW-1185">Reference proteome</keyword>
<dbReference type="OrthoDB" id="7219051at2"/>
<dbReference type="Proteomes" id="UP000068250">
    <property type="component" value="Plasmid 1P"/>
</dbReference>
<dbReference type="RefSeq" id="WP_157065401.1">
    <property type="nucleotide sequence ID" value="NZ_LN609303.1"/>
</dbReference>
<dbReference type="Proteomes" id="UP000657200">
    <property type="component" value="Unassembled WGS sequence"/>
</dbReference>
<accession>A0A0U5BMI0</accession>
<proteinExistence type="predicted"/>
<dbReference type="PATRIC" id="fig|431306.5.peg.2829"/>
<reference evidence="4" key="1">
    <citation type="submission" date="2014-09" db="EMBL/GenBank/DDBJ databases">
        <authorList>
            <person name="Illeghems K.G."/>
        </authorList>
    </citation>
    <scope>NUCLEOTIDE SEQUENCE [LARGE SCALE GENOMIC DNA]</scope>
    <source>
        <strain evidence="4">LMG 23848T</strain>
        <plasmid evidence="4">1P</plasmid>
    </source>
</reference>
<organism evidence="2 4">
    <name type="scientific">Acetobacter ghanensis</name>
    <dbReference type="NCBI Taxonomy" id="431306"/>
    <lineage>
        <taxon>Bacteria</taxon>
        <taxon>Pseudomonadati</taxon>
        <taxon>Pseudomonadota</taxon>
        <taxon>Alphaproteobacteria</taxon>
        <taxon>Acetobacterales</taxon>
        <taxon>Acetobacteraceae</taxon>
        <taxon>Acetobacter</taxon>
    </lineage>
</organism>
<keyword evidence="1" id="KW-0732">Signal</keyword>
<dbReference type="EMBL" id="LN609303">
    <property type="protein sequence ID" value="CEF57404.1"/>
    <property type="molecule type" value="Genomic_DNA"/>
</dbReference>
<feature type="signal peptide" evidence="1">
    <location>
        <begin position="1"/>
        <end position="23"/>
    </location>
</feature>
<dbReference type="EMBL" id="WOTE01000023">
    <property type="protein sequence ID" value="NHO40566.1"/>
    <property type="molecule type" value="Genomic_DNA"/>
</dbReference>
<evidence type="ECO:0000313" key="2">
    <source>
        <dbReference type="EMBL" id="CEF57404.1"/>
    </source>
</evidence>
<geneLocation type="plasmid" evidence="4">
    <name>1P</name>
</geneLocation>